<protein>
    <submittedName>
        <fullName evidence="5">Monocarboxylate transporter 11-like</fullName>
    </submittedName>
</protein>
<feature type="transmembrane region" description="Helical" evidence="2">
    <location>
        <begin position="60"/>
        <end position="81"/>
    </location>
</feature>
<feature type="transmembrane region" description="Helical" evidence="2">
    <location>
        <begin position="118"/>
        <end position="138"/>
    </location>
</feature>
<evidence type="ECO:0000256" key="2">
    <source>
        <dbReference type="SAM" id="Phobius"/>
    </source>
</evidence>
<feature type="transmembrane region" description="Helical" evidence="2">
    <location>
        <begin position="90"/>
        <end position="112"/>
    </location>
</feature>
<proteinExistence type="predicted"/>
<sequence>MACCKTRPKTFTRPPDGGWGWFVVAGSLVTRLLIYGNLSLAGVIISSLQSSMPSTSAVDIVLVTSIYFGLMFFVCPIGIYFNDRYGTRPVMIIGSALSTIGLFLSFFAFNIYHLCISYGVLTGIGHGFLIATNLVMLARYFEKQFALATGIACTGAGLGYFLFPPMTQIFVDNYGLYGAFLILSAINSHAFACALVMRPINITCQDQEKQNTDVSTDRCCKTIIKGLGFQLLCTNHNFALLMMAAFIVDISYLISLTLIIPHAIDTGVAALKASFLVTAMGIASLSTRLVQGWFVDKGYIRPIYLLPIVLLIMGAAQLSIALISIFPAMVVSCVLLGACDGIYIPALFVGMKDIVGATNYSRGNGIALLAMGIAGIIGTQAGGWIFDSTGSFQIIFYLAAICSLVSAVLFCATAARVRKQDAYAVETI</sequence>
<keyword evidence="2" id="KW-1133">Transmembrane helix</keyword>
<reference evidence="5" key="1">
    <citation type="submission" date="2025-08" db="UniProtKB">
        <authorList>
            <consortium name="RefSeq"/>
        </authorList>
    </citation>
    <scope>IDENTIFICATION</scope>
    <source>
        <tissue evidence="5">Testes</tissue>
    </source>
</reference>
<dbReference type="CDD" id="cd17352">
    <property type="entry name" value="MFS_MCT_SLC16"/>
    <property type="match status" value="1"/>
</dbReference>
<evidence type="ECO:0000313" key="5">
    <source>
        <dbReference type="RefSeq" id="XP_006815195.1"/>
    </source>
</evidence>
<evidence type="ECO:0000256" key="1">
    <source>
        <dbReference type="ARBA" id="ARBA00004141"/>
    </source>
</evidence>
<dbReference type="SUPFAM" id="SSF103473">
    <property type="entry name" value="MFS general substrate transporter"/>
    <property type="match status" value="1"/>
</dbReference>
<feature type="transmembrane region" description="Helical" evidence="2">
    <location>
        <begin position="175"/>
        <end position="197"/>
    </location>
</feature>
<feature type="domain" description="Major facilitator superfamily (MFS) profile" evidence="3">
    <location>
        <begin position="23"/>
        <end position="418"/>
    </location>
</feature>
<accession>A0ABM0M5A4</accession>
<feature type="transmembrane region" description="Helical" evidence="2">
    <location>
        <begin position="363"/>
        <end position="386"/>
    </location>
</feature>
<dbReference type="InterPro" id="IPR011701">
    <property type="entry name" value="MFS"/>
</dbReference>
<keyword evidence="2" id="KW-0812">Transmembrane</keyword>
<feature type="transmembrane region" description="Helical" evidence="2">
    <location>
        <begin position="392"/>
        <end position="412"/>
    </location>
</feature>
<dbReference type="InterPro" id="IPR036259">
    <property type="entry name" value="MFS_trans_sf"/>
</dbReference>
<feature type="transmembrane region" description="Helical" evidence="2">
    <location>
        <begin position="270"/>
        <end position="290"/>
    </location>
</feature>
<dbReference type="RefSeq" id="XP_006815195.1">
    <property type="nucleotide sequence ID" value="XM_006815132.1"/>
</dbReference>
<keyword evidence="2" id="KW-0472">Membrane</keyword>
<dbReference type="Proteomes" id="UP000694865">
    <property type="component" value="Unplaced"/>
</dbReference>
<dbReference type="PANTHER" id="PTHR11360">
    <property type="entry name" value="MONOCARBOXYLATE TRANSPORTER"/>
    <property type="match status" value="1"/>
</dbReference>
<dbReference type="InterPro" id="IPR020846">
    <property type="entry name" value="MFS_dom"/>
</dbReference>
<dbReference type="Pfam" id="PF07690">
    <property type="entry name" value="MFS_1"/>
    <property type="match status" value="1"/>
</dbReference>
<keyword evidence="4" id="KW-1185">Reference proteome</keyword>
<name>A0ABM0M5A4_SACKO</name>
<organism evidence="4 5">
    <name type="scientific">Saccoglossus kowalevskii</name>
    <name type="common">Acorn worm</name>
    <dbReference type="NCBI Taxonomy" id="10224"/>
    <lineage>
        <taxon>Eukaryota</taxon>
        <taxon>Metazoa</taxon>
        <taxon>Hemichordata</taxon>
        <taxon>Enteropneusta</taxon>
        <taxon>Harrimaniidae</taxon>
        <taxon>Saccoglossus</taxon>
    </lineage>
</organism>
<feature type="transmembrane region" description="Helical" evidence="2">
    <location>
        <begin position="145"/>
        <end position="163"/>
    </location>
</feature>
<dbReference type="Gene3D" id="1.20.1250.20">
    <property type="entry name" value="MFS general substrate transporter like domains"/>
    <property type="match status" value="2"/>
</dbReference>
<feature type="transmembrane region" description="Helical" evidence="2">
    <location>
        <begin position="21"/>
        <end position="48"/>
    </location>
</feature>
<dbReference type="GeneID" id="102807135"/>
<evidence type="ECO:0000259" key="3">
    <source>
        <dbReference type="PROSITE" id="PS50850"/>
    </source>
</evidence>
<evidence type="ECO:0000313" key="4">
    <source>
        <dbReference type="Proteomes" id="UP000694865"/>
    </source>
</evidence>
<feature type="transmembrane region" description="Helical" evidence="2">
    <location>
        <begin position="329"/>
        <end position="351"/>
    </location>
</feature>
<dbReference type="PANTHER" id="PTHR11360:SF284">
    <property type="entry name" value="EG:103B4.3 PROTEIN-RELATED"/>
    <property type="match status" value="1"/>
</dbReference>
<dbReference type="InterPro" id="IPR050327">
    <property type="entry name" value="Proton-linked_MCT"/>
</dbReference>
<comment type="subcellular location">
    <subcellularLocation>
        <location evidence="1">Membrane</location>
        <topology evidence="1">Multi-pass membrane protein</topology>
    </subcellularLocation>
</comment>
<gene>
    <name evidence="5" type="primary">LOC102807135</name>
</gene>
<feature type="transmembrane region" description="Helical" evidence="2">
    <location>
        <begin position="302"/>
        <end position="323"/>
    </location>
</feature>
<feature type="transmembrane region" description="Helical" evidence="2">
    <location>
        <begin position="238"/>
        <end position="264"/>
    </location>
</feature>
<dbReference type="PROSITE" id="PS50850">
    <property type="entry name" value="MFS"/>
    <property type="match status" value="1"/>
</dbReference>